<dbReference type="Pfam" id="PF00583">
    <property type="entry name" value="Acetyltransf_1"/>
    <property type="match status" value="1"/>
</dbReference>
<feature type="domain" description="N-acetyltransferase" evidence="4">
    <location>
        <begin position="40"/>
        <end position="214"/>
    </location>
</feature>
<keyword evidence="1 5" id="KW-0808">Transferase</keyword>
<dbReference type="GO" id="GO:0007064">
    <property type="term" value="P:mitotic sister chromatid cohesion"/>
    <property type="evidence" value="ECO:0007669"/>
    <property type="project" value="TreeGrafter"/>
</dbReference>
<dbReference type="PROSITE" id="PS51186">
    <property type="entry name" value="GNAT"/>
    <property type="match status" value="1"/>
</dbReference>
<dbReference type="CDD" id="cd04301">
    <property type="entry name" value="NAT_SF"/>
    <property type="match status" value="1"/>
</dbReference>
<evidence type="ECO:0000256" key="3">
    <source>
        <dbReference type="SAM" id="MobiDB-lite"/>
    </source>
</evidence>
<name>A0A0F7SKX9_PHARH</name>
<keyword evidence="2" id="KW-0012">Acyltransferase</keyword>
<evidence type="ECO:0000259" key="4">
    <source>
        <dbReference type="PROSITE" id="PS51186"/>
    </source>
</evidence>
<protein>
    <submittedName>
        <fullName evidence="5">Predicted N-acetyltransferase</fullName>
    </submittedName>
</protein>
<dbReference type="PANTHER" id="PTHR42919">
    <property type="entry name" value="N-ALPHA-ACETYLTRANSFERASE"/>
    <property type="match status" value="1"/>
</dbReference>
<accession>A0A0F7SKX9</accession>
<dbReference type="AlphaFoldDB" id="A0A0F7SKX9"/>
<dbReference type="EMBL" id="LN483124">
    <property type="protein sequence ID" value="CED82046.1"/>
    <property type="molecule type" value="Genomic_DNA"/>
</dbReference>
<dbReference type="SUPFAM" id="SSF55729">
    <property type="entry name" value="Acyl-CoA N-acyltransferases (Nat)"/>
    <property type="match status" value="1"/>
</dbReference>
<feature type="region of interest" description="Disordered" evidence="3">
    <location>
        <begin position="1"/>
        <end position="22"/>
    </location>
</feature>
<evidence type="ECO:0000256" key="1">
    <source>
        <dbReference type="ARBA" id="ARBA00022679"/>
    </source>
</evidence>
<dbReference type="InterPro" id="IPR000182">
    <property type="entry name" value="GNAT_dom"/>
</dbReference>
<dbReference type="PANTHER" id="PTHR42919:SF8">
    <property type="entry name" value="N-ALPHA-ACETYLTRANSFERASE 50"/>
    <property type="match status" value="1"/>
</dbReference>
<dbReference type="InterPro" id="IPR051556">
    <property type="entry name" value="N-term/lysine_N-AcTrnsfr"/>
</dbReference>
<evidence type="ECO:0000313" key="5">
    <source>
        <dbReference type="EMBL" id="CED82046.1"/>
    </source>
</evidence>
<proteinExistence type="predicted"/>
<dbReference type="GO" id="GO:0031415">
    <property type="term" value="C:NatA complex"/>
    <property type="evidence" value="ECO:0007669"/>
    <property type="project" value="TreeGrafter"/>
</dbReference>
<feature type="compositionally biased region" description="Low complexity" evidence="3">
    <location>
        <begin position="1"/>
        <end position="18"/>
    </location>
</feature>
<organism evidence="5">
    <name type="scientific">Phaffia rhodozyma</name>
    <name type="common">Yeast</name>
    <name type="synonym">Xanthophyllomyces dendrorhous</name>
    <dbReference type="NCBI Taxonomy" id="264483"/>
    <lineage>
        <taxon>Eukaryota</taxon>
        <taxon>Fungi</taxon>
        <taxon>Dikarya</taxon>
        <taxon>Basidiomycota</taxon>
        <taxon>Agaricomycotina</taxon>
        <taxon>Tremellomycetes</taxon>
        <taxon>Cystofilobasidiales</taxon>
        <taxon>Mrakiaceae</taxon>
        <taxon>Phaffia</taxon>
    </lineage>
</organism>
<evidence type="ECO:0000256" key="2">
    <source>
        <dbReference type="ARBA" id="ARBA00023315"/>
    </source>
</evidence>
<dbReference type="GO" id="GO:0016747">
    <property type="term" value="F:acyltransferase activity, transferring groups other than amino-acyl groups"/>
    <property type="evidence" value="ECO:0007669"/>
    <property type="project" value="InterPro"/>
</dbReference>
<dbReference type="Gene3D" id="3.40.630.30">
    <property type="match status" value="1"/>
</dbReference>
<dbReference type="InterPro" id="IPR016181">
    <property type="entry name" value="Acyl_CoA_acyltransferase"/>
</dbReference>
<reference evidence="5" key="1">
    <citation type="submission" date="2014-08" db="EMBL/GenBank/DDBJ databases">
        <authorList>
            <person name="Sharma Rahul"/>
            <person name="Thines Marco"/>
        </authorList>
    </citation>
    <scope>NUCLEOTIDE SEQUENCE</scope>
</reference>
<sequence>MSAATSSTTTADPSSMDTKSTVSAPISLDSKKTIKPHPRVTLSSFTPNNVGTLRKLNSAILPVAYSNKYYTEILDASLEEFNKLVYYADVPVGSISSRFESFPPSTTTTSSSATSATSSSSSTSDLHILTLAVLPAYRSQGLGALLLKHVLDRAQALTSPDGQKIGSVFVYCQVGNEIARNFYVKNEFEVVDTIANYYSARIEPRDAFLLRYRL</sequence>